<feature type="region of interest" description="Disordered" evidence="1">
    <location>
        <begin position="289"/>
        <end position="323"/>
    </location>
</feature>
<feature type="compositionally biased region" description="Polar residues" evidence="1">
    <location>
        <begin position="477"/>
        <end position="493"/>
    </location>
</feature>
<sequence length="702" mass="74599">MNEDQLAASSFGDPNAQPPTPNQTPASTACPSPIFETPKHYQGSFTESSGLTPRFAEEYSVFNATPGNLRGTQVPFLDLFPVTSAGSSAGHKRLSSAEVLTAEISAHANHLSPNQSAALPPVAAAHRLPSSPNPSVTYKAASTAGSQPQPGSPHSRTPTSSSKKARRGIITEEEATQVISPPPTARKGERKLASKLNMQNDQCFGHPDLHDPSQQELAALMSSATDIFGYPMSAPAATQPNFWDPTMSVNMDLDFTTTGPSIFPPPTTSSHRHTDSFDWNSEIQLFQDPIVPPSSNQENVQPTREERTLAPRPTSSGLTCTSAHEPSLSASFAPMLDDSFSIISAGDVVDPGLLFSRPQSAPMDPGFGNMVQCGTAEAAIQSGKAQSGDARRSGSAKNKKNTTKGSARATISSPVKSLGRPGLGRSMSENRGRKTARGGSLPVLAPAAMPAPGPGLRGSKSTSRLTGRVSPLKTRQRLSSLASIPESSPQTRQRTSIRFSIDAHGRATVQTLLGGGGTAMTRSLSSQDLLARPSWSSVEDDEDTDDEPIIIPSRNNSFNASFALPDPLKPIGSLFSSRRSISGRSTSNSTNEGESEAETVVNEKPGKVGDAASELRKVVEYRQKRSLRRGSARSSERSLDTTNIHNYPGGIISPTSLTDSSYGPDSYNVRCVCNNSRADEGDGFMVQWYVSFTTSKYHIALS</sequence>
<proteinExistence type="predicted"/>
<gene>
    <name evidence="2" type="ORF">ED733_004428</name>
</gene>
<dbReference type="AlphaFoldDB" id="A0A5C6GDI0"/>
<feature type="region of interest" description="Disordered" evidence="1">
    <location>
        <begin position="578"/>
        <end position="611"/>
    </location>
</feature>
<reference evidence="3" key="1">
    <citation type="submission" date="2018-12" db="EMBL/GenBank/DDBJ databases">
        <title>The complete genome of Metarhizium rileyi, a key fungal pathogen of Lepidoptera.</title>
        <authorList>
            <person name="Binneck E."/>
            <person name="Lastra C.C.L."/>
            <person name="Sosa-Gomez D.R."/>
        </authorList>
    </citation>
    <scope>NUCLEOTIDE SEQUENCE [LARGE SCALE GENOMIC DNA]</scope>
    <source>
        <strain evidence="3">Cep018-CH2</strain>
    </source>
</reference>
<accession>A0A5C6GDI0</accession>
<feature type="compositionally biased region" description="Polar residues" evidence="1">
    <location>
        <begin position="293"/>
        <end position="302"/>
    </location>
</feature>
<feature type="compositionally biased region" description="Low complexity" evidence="1">
    <location>
        <begin position="578"/>
        <end position="592"/>
    </location>
</feature>
<dbReference type="EMBL" id="SBHS01000006">
    <property type="protein sequence ID" value="TWU75812.1"/>
    <property type="molecule type" value="Genomic_DNA"/>
</dbReference>
<evidence type="ECO:0000256" key="1">
    <source>
        <dbReference type="SAM" id="MobiDB-lite"/>
    </source>
</evidence>
<organism evidence="2 3">
    <name type="scientific">Metarhizium rileyi (strain RCEF 4871)</name>
    <name type="common">Nomuraea rileyi</name>
    <dbReference type="NCBI Taxonomy" id="1649241"/>
    <lineage>
        <taxon>Eukaryota</taxon>
        <taxon>Fungi</taxon>
        <taxon>Dikarya</taxon>
        <taxon>Ascomycota</taxon>
        <taxon>Pezizomycotina</taxon>
        <taxon>Sordariomycetes</taxon>
        <taxon>Hypocreomycetidae</taxon>
        <taxon>Hypocreales</taxon>
        <taxon>Clavicipitaceae</taxon>
        <taxon>Metarhizium</taxon>
    </lineage>
</organism>
<evidence type="ECO:0000313" key="2">
    <source>
        <dbReference type="EMBL" id="TWU75812.1"/>
    </source>
</evidence>
<evidence type="ECO:0000313" key="3">
    <source>
        <dbReference type="Proteomes" id="UP000317257"/>
    </source>
</evidence>
<feature type="compositionally biased region" description="Polar residues" evidence="1">
    <location>
        <begin position="143"/>
        <end position="162"/>
    </location>
</feature>
<feature type="compositionally biased region" description="Polar residues" evidence="1">
    <location>
        <begin position="313"/>
        <end position="323"/>
    </location>
</feature>
<feature type="region of interest" description="Disordered" evidence="1">
    <location>
        <begin position="1"/>
        <end position="49"/>
    </location>
</feature>
<feature type="region of interest" description="Disordered" evidence="1">
    <location>
        <begin position="125"/>
        <end position="190"/>
    </location>
</feature>
<comment type="caution">
    <text evidence="2">The sequence shown here is derived from an EMBL/GenBank/DDBJ whole genome shotgun (WGS) entry which is preliminary data.</text>
</comment>
<feature type="region of interest" description="Disordered" evidence="1">
    <location>
        <begin position="624"/>
        <end position="646"/>
    </location>
</feature>
<protein>
    <recommendedName>
        <fullName evidence="4">PHD finger domain protein</fullName>
    </recommendedName>
</protein>
<dbReference type="Proteomes" id="UP000317257">
    <property type="component" value="Unassembled WGS sequence"/>
</dbReference>
<feature type="region of interest" description="Disordered" evidence="1">
    <location>
        <begin position="380"/>
        <end position="493"/>
    </location>
</feature>
<feature type="compositionally biased region" description="Low complexity" evidence="1">
    <location>
        <begin position="441"/>
        <end position="450"/>
    </location>
</feature>
<feature type="compositionally biased region" description="Polar residues" evidence="1">
    <location>
        <begin position="403"/>
        <end position="415"/>
    </location>
</feature>
<name>A0A5C6GDI0_METRR</name>
<evidence type="ECO:0008006" key="4">
    <source>
        <dbReference type="Google" id="ProtNLM"/>
    </source>
</evidence>